<protein>
    <recommendedName>
        <fullName evidence="3">Response regulatory domain-containing protein</fullName>
    </recommendedName>
</protein>
<dbReference type="Proteomes" id="UP000264062">
    <property type="component" value="Unassembled WGS sequence"/>
</dbReference>
<evidence type="ECO:0000259" key="3">
    <source>
        <dbReference type="PROSITE" id="PS50110"/>
    </source>
</evidence>
<evidence type="ECO:0000313" key="5">
    <source>
        <dbReference type="Proteomes" id="UP000264062"/>
    </source>
</evidence>
<dbReference type="InterPro" id="IPR050595">
    <property type="entry name" value="Bact_response_regulator"/>
</dbReference>
<organism evidence="4 5">
    <name type="scientific">candidate division WOR-3 bacterium</name>
    <dbReference type="NCBI Taxonomy" id="2052148"/>
    <lineage>
        <taxon>Bacteria</taxon>
        <taxon>Bacteria division WOR-3</taxon>
    </lineage>
</organism>
<dbReference type="EMBL" id="DMZY01000188">
    <property type="protein sequence ID" value="HAV92795.1"/>
    <property type="molecule type" value="Genomic_DNA"/>
</dbReference>
<proteinExistence type="predicted"/>
<dbReference type="Gene3D" id="3.40.50.2300">
    <property type="match status" value="1"/>
</dbReference>
<dbReference type="SMART" id="SM00448">
    <property type="entry name" value="REC"/>
    <property type="match status" value="1"/>
</dbReference>
<gene>
    <name evidence="4" type="ORF">DCW38_06410</name>
</gene>
<dbReference type="Pfam" id="PF08665">
    <property type="entry name" value="PglZ"/>
    <property type="match status" value="1"/>
</dbReference>
<dbReference type="InterPro" id="IPR001789">
    <property type="entry name" value="Sig_transdc_resp-reg_receiver"/>
</dbReference>
<feature type="domain" description="Response regulatory" evidence="3">
    <location>
        <begin position="4"/>
        <end position="118"/>
    </location>
</feature>
<dbReference type="SUPFAM" id="SSF52172">
    <property type="entry name" value="CheY-like"/>
    <property type="match status" value="1"/>
</dbReference>
<feature type="modified residue" description="4-aspartylphosphate" evidence="2">
    <location>
        <position position="53"/>
    </location>
</feature>
<comment type="caution">
    <text evidence="4">The sequence shown here is derived from an EMBL/GenBank/DDBJ whole genome shotgun (WGS) entry which is preliminary data.</text>
</comment>
<dbReference type="PANTHER" id="PTHR44591">
    <property type="entry name" value="STRESS RESPONSE REGULATOR PROTEIN 1"/>
    <property type="match status" value="1"/>
</dbReference>
<evidence type="ECO:0000256" key="1">
    <source>
        <dbReference type="ARBA" id="ARBA00022553"/>
    </source>
</evidence>
<dbReference type="Pfam" id="PF00072">
    <property type="entry name" value="Response_reg"/>
    <property type="match status" value="1"/>
</dbReference>
<sequence>MKKKILWIDDEADNLRSMMYFLETEGFDVETVSNGADAIELTKKHSYDLVFLDQYMPGMDGIETLSRIRENSQNTPIIMVTKADDKSIIDSAISERVDDYLIKPVNPLQMLATIKRITEKTSRIKENLGRSYSSTIRRMNDLLESSQDSRVYADIHHTMSQWNLRINREMERDLMDMHSMQKSQLNSGFSKFIYKNYRDWLHGSNAPVMSHTLLDKHVMPLLRENKKVFFILIDCMRYDHYLLLETFLGNAFKTTLKSYYSILPTATPYSRNSIFSGMLPLEIAMKYPERWDFADSMSQNHHEEEFLKIKMRRDMSMEDVSYAKVSTNEALNRYIQTFSRFQKNRLNVLIINIMDVFTHFRSESEILKDMLPDENSLLAFISSWFRSSELLDFFSHLTSKENSIVITSDHGSIISKEPLLLNTGKDVSINLKYKFGSSIQPQNNSIMVLDSPEEFGLPVPKKTDKWYLATGNGYLVYSTKFNQYKKEYFNTFQHGGVSMEEMILPIGIIEAKNV</sequence>
<accession>A0A350HB79</accession>
<evidence type="ECO:0000313" key="4">
    <source>
        <dbReference type="EMBL" id="HAV92795.1"/>
    </source>
</evidence>
<evidence type="ECO:0000256" key="2">
    <source>
        <dbReference type="PROSITE-ProRule" id="PRU00169"/>
    </source>
</evidence>
<dbReference type="AlphaFoldDB" id="A0A350HB79"/>
<dbReference type="PROSITE" id="PS50110">
    <property type="entry name" value="RESPONSE_REGULATORY"/>
    <property type="match status" value="1"/>
</dbReference>
<name>A0A350HB79_UNCW3</name>
<dbReference type="InterPro" id="IPR011006">
    <property type="entry name" value="CheY-like_superfamily"/>
</dbReference>
<dbReference type="CDD" id="cd00156">
    <property type="entry name" value="REC"/>
    <property type="match status" value="1"/>
</dbReference>
<dbReference type="SUPFAM" id="SSF53649">
    <property type="entry name" value="Alkaline phosphatase-like"/>
    <property type="match status" value="1"/>
</dbReference>
<dbReference type="Gene3D" id="3.40.720.10">
    <property type="entry name" value="Alkaline Phosphatase, subunit A"/>
    <property type="match status" value="1"/>
</dbReference>
<dbReference type="GO" id="GO:0000160">
    <property type="term" value="P:phosphorelay signal transduction system"/>
    <property type="evidence" value="ECO:0007669"/>
    <property type="project" value="InterPro"/>
</dbReference>
<dbReference type="PANTHER" id="PTHR44591:SF3">
    <property type="entry name" value="RESPONSE REGULATORY DOMAIN-CONTAINING PROTEIN"/>
    <property type="match status" value="1"/>
</dbReference>
<dbReference type="InterPro" id="IPR017850">
    <property type="entry name" value="Alkaline_phosphatase_core_sf"/>
</dbReference>
<keyword evidence="1 2" id="KW-0597">Phosphoprotein</keyword>
<reference evidence="4 5" key="1">
    <citation type="journal article" date="2018" name="Nat. Biotechnol.">
        <title>A standardized bacterial taxonomy based on genome phylogeny substantially revises the tree of life.</title>
        <authorList>
            <person name="Parks D.H."/>
            <person name="Chuvochina M."/>
            <person name="Waite D.W."/>
            <person name="Rinke C."/>
            <person name="Skarshewski A."/>
            <person name="Chaumeil P.A."/>
            <person name="Hugenholtz P."/>
        </authorList>
    </citation>
    <scope>NUCLEOTIDE SEQUENCE [LARGE SCALE GENOMIC DNA]</scope>
    <source>
        <strain evidence="4">UBA9956</strain>
    </source>
</reference>